<dbReference type="Proteomes" id="UP000184428">
    <property type="component" value="Unassembled WGS sequence"/>
</dbReference>
<dbReference type="SUPFAM" id="SSF51735">
    <property type="entry name" value="NAD(P)-binding Rossmann-fold domains"/>
    <property type="match status" value="1"/>
</dbReference>
<organism evidence="8 9">
    <name type="scientific">Geodermatophilus obscurus</name>
    <dbReference type="NCBI Taxonomy" id="1861"/>
    <lineage>
        <taxon>Bacteria</taxon>
        <taxon>Bacillati</taxon>
        <taxon>Actinomycetota</taxon>
        <taxon>Actinomycetes</taxon>
        <taxon>Geodermatophilales</taxon>
        <taxon>Geodermatophilaceae</taxon>
        <taxon>Geodermatophilus</taxon>
    </lineage>
</organism>
<protein>
    <submittedName>
        <fullName evidence="8">Threonine dehydrogenase</fullName>
    </submittedName>
</protein>
<gene>
    <name evidence="8" type="ORF">SAMN05660350_04451</name>
</gene>
<dbReference type="GO" id="GO:0008270">
    <property type="term" value="F:zinc ion binding"/>
    <property type="evidence" value="ECO:0007669"/>
    <property type="project" value="InterPro"/>
</dbReference>
<keyword evidence="4" id="KW-0560">Oxidoreductase</keyword>
<name>A0A1M7UZF2_9ACTN</name>
<keyword evidence="2 5" id="KW-0479">Metal-binding</keyword>
<accession>A0A1M7UZF2</accession>
<evidence type="ECO:0000313" key="9">
    <source>
        <dbReference type="Proteomes" id="UP000184428"/>
    </source>
</evidence>
<dbReference type="Pfam" id="PF00107">
    <property type="entry name" value="ADH_zinc_N"/>
    <property type="match status" value="1"/>
</dbReference>
<dbReference type="GO" id="GO:0016491">
    <property type="term" value="F:oxidoreductase activity"/>
    <property type="evidence" value="ECO:0007669"/>
    <property type="project" value="UniProtKB-KW"/>
</dbReference>
<dbReference type="Gene3D" id="3.90.180.10">
    <property type="entry name" value="Medium-chain alcohol dehydrogenases, catalytic domain"/>
    <property type="match status" value="1"/>
</dbReference>
<dbReference type="AlphaFoldDB" id="A0A1M7UZF2"/>
<dbReference type="EMBL" id="FRDM01000043">
    <property type="protein sequence ID" value="SHN88310.1"/>
    <property type="molecule type" value="Genomic_DNA"/>
</dbReference>
<evidence type="ECO:0000259" key="6">
    <source>
        <dbReference type="Pfam" id="PF00107"/>
    </source>
</evidence>
<dbReference type="InterPro" id="IPR002328">
    <property type="entry name" value="ADH_Zn_CS"/>
</dbReference>
<reference evidence="8 9" key="1">
    <citation type="submission" date="2016-12" db="EMBL/GenBank/DDBJ databases">
        <authorList>
            <person name="Song W.-J."/>
            <person name="Kurnit D.M."/>
        </authorList>
    </citation>
    <scope>NUCLEOTIDE SEQUENCE [LARGE SCALE GENOMIC DNA]</scope>
    <source>
        <strain evidence="8 9">DSM 43162</strain>
    </source>
</reference>
<keyword evidence="3 5" id="KW-0862">Zinc</keyword>
<dbReference type="InterPro" id="IPR013154">
    <property type="entry name" value="ADH-like_N"/>
</dbReference>
<dbReference type="SUPFAM" id="SSF50129">
    <property type="entry name" value="GroES-like"/>
    <property type="match status" value="1"/>
</dbReference>
<dbReference type="Pfam" id="PF08240">
    <property type="entry name" value="ADH_N"/>
    <property type="match status" value="1"/>
</dbReference>
<feature type="domain" description="Alcohol dehydrogenase-like C-terminal" evidence="6">
    <location>
        <begin position="216"/>
        <end position="286"/>
    </location>
</feature>
<dbReference type="PROSITE" id="PS00059">
    <property type="entry name" value="ADH_ZINC"/>
    <property type="match status" value="1"/>
</dbReference>
<evidence type="ECO:0000313" key="8">
    <source>
        <dbReference type="EMBL" id="SHN88310.1"/>
    </source>
</evidence>
<comment type="similarity">
    <text evidence="5">Belongs to the zinc-containing alcohol dehydrogenase family.</text>
</comment>
<evidence type="ECO:0000256" key="5">
    <source>
        <dbReference type="RuleBase" id="RU361277"/>
    </source>
</evidence>
<evidence type="ECO:0000259" key="7">
    <source>
        <dbReference type="Pfam" id="PF08240"/>
    </source>
</evidence>
<dbReference type="PANTHER" id="PTHR42813:SF2">
    <property type="entry name" value="DEHYDROGENASE, ZINC-CONTAINING, PUTATIVE (AFU_ORTHOLOGUE AFUA_2G02810)-RELATED"/>
    <property type="match status" value="1"/>
</dbReference>
<sequence length="409" mass="44264">MSCERLWNRAGSAGQERGSIVRAATWTGVDEVSVETVPDPQILNDHDVILRVRRTTTCGSDLHLLGGYIPFMRAGDVLGHEFMGEVVEVGRGVRERRVGDRVVVNSFIACGHCWYCRQELYSLCDNGNPNPGITESLWGQSPGGCFGYSHAMGGWAGSHAEYVRVPYADVGAFVVPEGVSDERALFASDAVSTGWMGADLAGTKPGDVVAVWGAGGVGQMAARAAMLLGAERVYVIDRLPERLAQVREHVGAETIDYSRTDVPAELREVTGGRGPDVCIEAVGMEAHSSGIQGAYDQVKQQLRLQTDRPSAVREAILACRKGGSVFVLGVFALMVDKFPLGAMMNKGLTVRGAQVHGQRYMPRILEHMARGELTTEHLATHVMALEEAPRGYQMFKDKTDGCVRAVFTP</sequence>
<dbReference type="InterPro" id="IPR036291">
    <property type="entry name" value="NAD(P)-bd_dom_sf"/>
</dbReference>
<evidence type="ECO:0000256" key="2">
    <source>
        <dbReference type="ARBA" id="ARBA00022723"/>
    </source>
</evidence>
<dbReference type="Gene3D" id="3.40.50.720">
    <property type="entry name" value="NAD(P)-binding Rossmann-like Domain"/>
    <property type="match status" value="1"/>
</dbReference>
<dbReference type="InterPro" id="IPR013149">
    <property type="entry name" value="ADH-like_C"/>
</dbReference>
<dbReference type="PANTHER" id="PTHR42813">
    <property type="entry name" value="ZINC-TYPE ALCOHOL DEHYDROGENASE-LIKE"/>
    <property type="match status" value="1"/>
</dbReference>
<evidence type="ECO:0000256" key="1">
    <source>
        <dbReference type="ARBA" id="ARBA00001947"/>
    </source>
</evidence>
<dbReference type="CDD" id="cd08283">
    <property type="entry name" value="FDH_like_1"/>
    <property type="match status" value="1"/>
</dbReference>
<feature type="domain" description="Alcohol dehydrogenase-like N-terminal" evidence="7">
    <location>
        <begin position="45"/>
        <end position="170"/>
    </location>
</feature>
<dbReference type="InterPro" id="IPR011032">
    <property type="entry name" value="GroES-like_sf"/>
</dbReference>
<proteinExistence type="inferred from homology"/>
<comment type="cofactor">
    <cofactor evidence="1 5">
        <name>Zn(2+)</name>
        <dbReference type="ChEBI" id="CHEBI:29105"/>
    </cofactor>
</comment>
<evidence type="ECO:0000256" key="3">
    <source>
        <dbReference type="ARBA" id="ARBA00022833"/>
    </source>
</evidence>
<evidence type="ECO:0000256" key="4">
    <source>
        <dbReference type="ARBA" id="ARBA00023002"/>
    </source>
</evidence>